<reference evidence="2" key="1">
    <citation type="submission" date="2020-04" db="EMBL/GenBank/DDBJ databases">
        <title>Deep metagenomics examines the oral microbiome during advanced dental caries in children, revealing novel taxa and co-occurrences with host molecules.</title>
        <authorList>
            <person name="Baker J.L."/>
            <person name="Morton J.T."/>
            <person name="Dinis M."/>
            <person name="Alvarez R."/>
            <person name="Tran N.C."/>
            <person name="Knight R."/>
            <person name="Edlund A."/>
        </authorList>
    </citation>
    <scope>NUCLEOTIDE SEQUENCE</scope>
    <source>
        <strain evidence="2">JCVI_34_bin.1</strain>
    </source>
</reference>
<sequence length="310" mass="33863">MSPISDGLQQSGNRVEYINFGKLDQWVTRNIKESGIIGGKTKVIYAIGPTQTINGNVAYLGLGGSPWATSNVYAHVVGIHKANLSVWKQQRPGQGYCAKLYTHIEECKVLGIVNIKVLAAGSIFLGQMMEPISGVSNPMSKLNCGVRFTKKPSAIRFDYAVKLSGQPNRIKQTGFGGAKTIAGKDVADCIVYLQKRWEDAQGNVYAKRIGTMVTRFSHNTGWVNNADFTIHYGDITHQPFYQSYMGLTSGDGRRYAKNSKGKMVPIQEVGWGSATDVPTHLIVQFDSSSGGAFIGSVGNTLWVDNIRLVY</sequence>
<organism evidence="2 3">
    <name type="scientific">Alloprevotella tannerae</name>
    <dbReference type="NCBI Taxonomy" id="76122"/>
    <lineage>
        <taxon>Bacteria</taxon>
        <taxon>Pseudomonadati</taxon>
        <taxon>Bacteroidota</taxon>
        <taxon>Bacteroidia</taxon>
        <taxon>Bacteroidales</taxon>
        <taxon>Prevotellaceae</taxon>
        <taxon>Alloprevotella</taxon>
    </lineage>
</organism>
<protein>
    <submittedName>
        <fullName evidence="2">PCMD domain-containing protein</fullName>
    </submittedName>
</protein>
<dbReference type="InterPro" id="IPR025112">
    <property type="entry name" value="PCMD"/>
</dbReference>
<name>A0A929WZL3_9BACT</name>
<evidence type="ECO:0000313" key="3">
    <source>
        <dbReference type="Proteomes" id="UP000704068"/>
    </source>
</evidence>
<evidence type="ECO:0000259" key="1">
    <source>
        <dbReference type="Pfam" id="PF13201"/>
    </source>
</evidence>
<comment type="caution">
    <text evidence="2">The sequence shown here is derived from an EMBL/GenBank/DDBJ whole genome shotgun (WGS) entry which is preliminary data.</text>
</comment>
<proteinExistence type="predicted"/>
<feature type="domain" description="Putative carbohydrate metabolism" evidence="1">
    <location>
        <begin position="66"/>
        <end position="308"/>
    </location>
</feature>
<gene>
    <name evidence="2" type="ORF">HXK21_02785</name>
</gene>
<dbReference type="InterPro" id="IPR038653">
    <property type="entry name" value="Put_CMD_sf"/>
</dbReference>
<dbReference type="EMBL" id="JABZGR010000005">
    <property type="protein sequence ID" value="MBF0969956.1"/>
    <property type="molecule type" value="Genomic_DNA"/>
</dbReference>
<dbReference type="Pfam" id="PF13201">
    <property type="entry name" value="PCMD"/>
    <property type="match status" value="1"/>
</dbReference>
<dbReference type="AlphaFoldDB" id="A0A929WZL3"/>
<accession>A0A929WZL3</accession>
<dbReference type="Proteomes" id="UP000704068">
    <property type="component" value="Unassembled WGS sequence"/>
</dbReference>
<dbReference type="Gene3D" id="2.60.120.890">
    <property type="entry name" value="BT2081, beta-jelly-roll domain"/>
    <property type="match status" value="1"/>
</dbReference>
<evidence type="ECO:0000313" key="2">
    <source>
        <dbReference type="EMBL" id="MBF0969956.1"/>
    </source>
</evidence>